<dbReference type="PANTHER" id="PTHR24567">
    <property type="entry name" value="CRP FAMILY TRANSCRIPTIONAL REGULATORY PROTEIN"/>
    <property type="match status" value="1"/>
</dbReference>
<dbReference type="Pfam" id="PF00027">
    <property type="entry name" value="cNMP_binding"/>
    <property type="match status" value="1"/>
</dbReference>
<dbReference type="STRING" id="1122213.GCA_000423365_01422"/>
<evidence type="ECO:0000313" key="2">
    <source>
        <dbReference type="EMBL" id="AVX03902.1"/>
    </source>
</evidence>
<dbReference type="GO" id="GO:0005829">
    <property type="term" value="C:cytosol"/>
    <property type="evidence" value="ECO:0007669"/>
    <property type="project" value="TreeGrafter"/>
</dbReference>
<evidence type="ECO:0000259" key="1">
    <source>
        <dbReference type="PROSITE" id="PS50042"/>
    </source>
</evidence>
<dbReference type="SMART" id="SM00100">
    <property type="entry name" value="cNMP"/>
    <property type="match status" value="1"/>
</dbReference>
<dbReference type="InterPro" id="IPR000595">
    <property type="entry name" value="cNMP-bd_dom"/>
</dbReference>
<dbReference type="GO" id="GO:0003700">
    <property type="term" value="F:DNA-binding transcription factor activity"/>
    <property type="evidence" value="ECO:0007669"/>
    <property type="project" value="TreeGrafter"/>
</dbReference>
<evidence type="ECO:0000313" key="3">
    <source>
        <dbReference type="Proteomes" id="UP000258927"/>
    </source>
</evidence>
<name>A0A2R4MD14_9HYPH</name>
<dbReference type="PANTHER" id="PTHR24567:SF74">
    <property type="entry name" value="HTH-TYPE TRANSCRIPTIONAL REGULATOR ARCR"/>
    <property type="match status" value="1"/>
</dbReference>
<proteinExistence type="predicted"/>
<dbReference type="InterPro" id="IPR050397">
    <property type="entry name" value="Env_Response_Regulators"/>
</dbReference>
<sequence length="176" mass="19611">MISIMSKRLELFNGAFSRKLAKGAAVFRQGDRVQSMYLVRSGAVALERPMADGVPLTLHTATANMALAEASLFAETYHCDAVVRSDAEVASLPRPAFLDAIQRRPDAALSLIETYAKEVQAQRARIEILRRRRVADRLDAWLELHDEPPKGEWISVAEQIGVSPPALYRELARRRG</sequence>
<protein>
    <recommendedName>
        <fullName evidence="1">Cyclic nucleotide-binding domain-containing protein</fullName>
    </recommendedName>
</protein>
<dbReference type="PROSITE" id="PS50042">
    <property type="entry name" value="CNMP_BINDING_3"/>
    <property type="match status" value="1"/>
</dbReference>
<organism evidence="2 3">
    <name type="scientific">Maritalea myrionectae</name>
    <dbReference type="NCBI Taxonomy" id="454601"/>
    <lineage>
        <taxon>Bacteria</taxon>
        <taxon>Pseudomonadati</taxon>
        <taxon>Pseudomonadota</taxon>
        <taxon>Alphaproteobacteria</taxon>
        <taxon>Hyphomicrobiales</taxon>
        <taxon>Devosiaceae</taxon>
        <taxon>Maritalea</taxon>
    </lineage>
</organism>
<keyword evidence="3" id="KW-1185">Reference proteome</keyword>
<dbReference type="CDD" id="cd00038">
    <property type="entry name" value="CAP_ED"/>
    <property type="match status" value="1"/>
</dbReference>
<dbReference type="EMBL" id="CP021330">
    <property type="protein sequence ID" value="AVX03902.1"/>
    <property type="molecule type" value="Genomic_DNA"/>
</dbReference>
<dbReference type="Proteomes" id="UP000258927">
    <property type="component" value="Chromosome"/>
</dbReference>
<dbReference type="KEGG" id="mmyr:MXMO3_01372"/>
<gene>
    <name evidence="2" type="ORF">MXMO3_01372</name>
</gene>
<dbReference type="SUPFAM" id="SSF51206">
    <property type="entry name" value="cAMP-binding domain-like"/>
    <property type="match status" value="1"/>
</dbReference>
<dbReference type="InterPro" id="IPR014710">
    <property type="entry name" value="RmlC-like_jellyroll"/>
</dbReference>
<dbReference type="InterPro" id="IPR018490">
    <property type="entry name" value="cNMP-bd_dom_sf"/>
</dbReference>
<feature type="domain" description="Cyclic nucleotide-binding" evidence="1">
    <location>
        <begin position="6"/>
        <end position="118"/>
    </location>
</feature>
<accession>A0A2R4MD14</accession>
<dbReference type="Gene3D" id="2.60.120.10">
    <property type="entry name" value="Jelly Rolls"/>
    <property type="match status" value="1"/>
</dbReference>
<dbReference type="AlphaFoldDB" id="A0A2R4MD14"/>
<reference evidence="2 3" key="1">
    <citation type="submission" date="2017-05" db="EMBL/GenBank/DDBJ databases">
        <title>Genome Analysis of Maritalea myrionectae HL2708#5.</title>
        <authorList>
            <consortium name="Cotde Inc.-PKNU"/>
            <person name="Jang D."/>
            <person name="Oh H.-M."/>
        </authorList>
    </citation>
    <scope>NUCLEOTIDE SEQUENCE [LARGE SCALE GENOMIC DNA]</scope>
    <source>
        <strain evidence="2 3">HL2708#5</strain>
    </source>
</reference>